<proteinExistence type="inferred from homology"/>
<dbReference type="InterPro" id="IPR001932">
    <property type="entry name" value="PPM-type_phosphatase-like_dom"/>
</dbReference>
<keyword evidence="4 5" id="KW-0904">Protein phosphatase</keyword>
<dbReference type="AlphaFoldDB" id="A0A3P3YB34"/>
<dbReference type="GO" id="GO:0016020">
    <property type="term" value="C:membrane"/>
    <property type="evidence" value="ECO:0007669"/>
    <property type="project" value="UniProtKB-SubCell"/>
</dbReference>
<organism evidence="7 8">
    <name type="scientific">Plasmodiophora brassicae</name>
    <name type="common">Clubroot disease agent</name>
    <dbReference type="NCBI Taxonomy" id="37360"/>
    <lineage>
        <taxon>Eukaryota</taxon>
        <taxon>Sar</taxon>
        <taxon>Rhizaria</taxon>
        <taxon>Endomyxa</taxon>
        <taxon>Phytomyxea</taxon>
        <taxon>Plasmodiophorida</taxon>
        <taxon>Plasmodiophoridae</taxon>
        <taxon>Plasmodiophora</taxon>
    </lineage>
</organism>
<dbReference type="PROSITE" id="PS51746">
    <property type="entry name" value="PPM_2"/>
    <property type="match status" value="1"/>
</dbReference>
<dbReference type="InterPro" id="IPR000222">
    <property type="entry name" value="PP2C_BS"/>
</dbReference>
<dbReference type="Proteomes" id="UP000290189">
    <property type="component" value="Unassembled WGS sequence"/>
</dbReference>
<comment type="similarity">
    <text evidence="5">Belongs to the PP2C family.</text>
</comment>
<dbReference type="PANTHER" id="PTHR47992">
    <property type="entry name" value="PROTEIN PHOSPHATASE"/>
    <property type="match status" value="1"/>
</dbReference>
<gene>
    <name evidence="7" type="ORF">PLBR_LOCUS4592</name>
</gene>
<protein>
    <recommendedName>
        <fullName evidence="6">PPM-type phosphatase domain-containing protein</fullName>
    </recommendedName>
</protein>
<evidence type="ECO:0000256" key="5">
    <source>
        <dbReference type="RuleBase" id="RU003465"/>
    </source>
</evidence>
<geneLocation type="mitochondrion" evidence="7"/>
<evidence type="ECO:0000256" key="3">
    <source>
        <dbReference type="ARBA" id="ARBA00022801"/>
    </source>
</evidence>
<keyword evidence="3 5" id="KW-0378">Hydrolase</keyword>
<evidence type="ECO:0000313" key="8">
    <source>
        <dbReference type="Proteomes" id="UP000290189"/>
    </source>
</evidence>
<evidence type="ECO:0000313" key="7">
    <source>
        <dbReference type="EMBL" id="SPQ97377.1"/>
    </source>
</evidence>
<dbReference type="GO" id="GO:0004722">
    <property type="term" value="F:protein serine/threonine phosphatase activity"/>
    <property type="evidence" value="ECO:0007669"/>
    <property type="project" value="InterPro"/>
</dbReference>
<dbReference type="PROSITE" id="PS01032">
    <property type="entry name" value="PPM_1"/>
    <property type="match status" value="1"/>
</dbReference>
<dbReference type="CDD" id="cd00143">
    <property type="entry name" value="PP2Cc"/>
    <property type="match status" value="1"/>
</dbReference>
<reference evidence="7 8" key="1">
    <citation type="submission" date="2018-03" db="EMBL/GenBank/DDBJ databases">
        <authorList>
            <person name="Fogelqvist J."/>
        </authorList>
    </citation>
    <scope>NUCLEOTIDE SEQUENCE [LARGE SCALE GENOMIC DNA]</scope>
</reference>
<dbReference type="InterPro" id="IPR036457">
    <property type="entry name" value="PPM-type-like_dom_sf"/>
</dbReference>
<evidence type="ECO:0000256" key="1">
    <source>
        <dbReference type="ARBA" id="ARBA00004170"/>
    </source>
</evidence>
<dbReference type="SUPFAM" id="SSF81606">
    <property type="entry name" value="PP2C-like"/>
    <property type="match status" value="1"/>
</dbReference>
<keyword evidence="2" id="KW-0479">Metal-binding</keyword>
<dbReference type="InterPro" id="IPR015655">
    <property type="entry name" value="PP2C"/>
</dbReference>
<dbReference type="SMART" id="SM00332">
    <property type="entry name" value="PP2Cc"/>
    <property type="match status" value="1"/>
</dbReference>
<comment type="subcellular location">
    <subcellularLocation>
        <location evidence="1">Membrane</location>
        <topology evidence="1">Peripheral membrane protein</topology>
    </subcellularLocation>
</comment>
<dbReference type="GO" id="GO:0046872">
    <property type="term" value="F:metal ion binding"/>
    <property type="evidence" value="ECO:0007669"/>
    <property type="project" value="UniProtKB-KW"/>
</dbReference>
<dbReference type="EMBL" id="OVEO01000007">
    <property type="protein sequence ID" value="SPQ97377.1"/>
    <property type="molecule type" value="Genomic_DNA"/>
</dbReference>
<evidence type="ECO:0000259" key="6">
    <source>
        <dbReference type="PROSITE" id="PS51746"/>
    </source>
</evidence>
<keyword evidence="7" id="KW-0496">Mitochondrion</keyword>
<evidence type="ECO:0000256" key="2">
    <source>
        <dbReference type="ARBA" id="ARBA00022723"/>
    </source>
</evidence>
<evidence type="ECO:0000256" key="4">
    <source>
        <dbReference type="ARBA" id="ARBA00022912"/>
    </source>
</evidence>
<feature type="domain" description="PPM-type phosphatase" evidence="6">
    <location>
        <begin position="74"/>
        <end position="355"/>
    </location>
</feature>
<dbReference type="Pfam" id="PF00481">
    <property type="entry name" value="PP2C"/>
    <property type="match status" value="1"/>
</dbReference>
<name>A0A3P3YB34_PLABS</name>
<accession>A0A3P3YB34</accession>
<dbReference type="Gene3D" id="3.60.40.10">
    <property type="entry name" value="PPM-type phosphatase domain"/>
    <property type="match status" value="1"/>
</dbReference>
<sequence length="355" mass="38148">MWSGQRLQLLGVSQSQSFVRVAGMSGKFAFWPMSSKKKAPPVVVDLDSEDDNAVVSDDGDATSSTSHSAAERPFKSVSSVSHVGYVAFNPGKVNQDRLIRCVDFAGRPDAALFGVFDGHGVHGHDVSEFVSHVLPLKLMSMMSADDGDLRGSLTNAFLETADALESNKKINSTYSGTTAVVSYVTKDKIVTANAGDSRAVLGRGTAEGSVVAIPLSVDHKPDRADEKERIVRNRGRVQPCRGPLGEPVGPARVWLYHQDIPGLAMTRSFGDTVAKSIGVIAEPEVTETARDEADRFLVIATDGVWEFIDSQQAVDIVARCATAGEACRALLEESTKRWKAEEDVIDDITVVVVTL</sequence>